<dbReference type="Gene3D" id="1.10.510.10">
    <property type="entry name" value="Transferase(Phosphotransferase) domain 1"/>
    <property type="match status" value="1"/>
</dbReference>
<name>A0A504YL47_FASGI</name>
<evidence type="ECO:0000256" key="5">
    <source>
        <dbReference type="ARBA" id="ARBA00022840"/>
    </source>
</evidence>
<dbReference type="FunFam" id="1.10.510.10:FF:001512">
    <property type="entry name" value="Receptor tyrosine-protein kinase erbB-2"/>
    <property type="match status" value="1"/>
</dbReference>
<dbReference type="PROSITE" id="PS50011">
    <property type="entry name" value="PROTEIN_KINASE_DOM"/>
    <property type="match status" value="1"/>
</dbReference>
<keyword evidence="2" id="KW-0808">Transferase</keyword>
<feature type="domain" description="Protein kinase" evidence="11">
    <location>
        <begin position="1070"/>
        <end position="1430"/>
    </location>
</feature>
<keyword evidence="7" id="KW-0829">Tyrosine-protein kinase</keyword>
<evidence type="ECO:0000256" key="2">
    <source>
        <dbReference type="ARBA" id="ARBA00022679"/>
    </source>
</evidence>
<dbReference type="STRING" id="46835.A0A504YL47"/>
<keyword evidence="6" id="KW-0472">Membrane</keyword>
<dbReference type="Gene3D" id="3.30.200.20">
    <property type="entry name" value="Phosphorylase Kinase, domain 1"/>
    <property type="match status" value="1"/>
</dbReference>
<dbReference type="GO" id="GO:0030182">
    <property type="term" value="P:neuron differentiation"/>
    <property type="evidence" value="ECO:0007669"/>
    <property type="project" value="UniProtKB-ARBA"/>
</dbReference>
<keyword evidence="3" id="KW-0547">Nucleotide-binding</keyword>
<keyword evidence="14" id="KW-0812">Transmembrane</keyword>
<feature type="domain" description="Kringle" evidence="12">
    <location>
        <begin position="571"/>
        <end position="677"/>
    </location>
</feature>
<protein>
    <submittedName>
        <fullName evidence="14">Tyrosine-protein kinase transmembrane receptor Ror</fullName>
    </submittedName>
</protein>
<evidence type="ECO:0000256" key="8">
    <source>
        <dbReference type="PROSITE-ProRule" id="PRU00121"/>
    </source>
</evidence>
<keyword evidence="4 14" id="KW-0418">Kinase</keyword>
<dbReference type="Pfam" id="PF07714">
    <property type="entry name" value="PK_Tyr_Ser-Thr"/>
    <property type="match status" value="1"/>
</dbReference>
<feature type="domain" description="Ig-like" evidence="13">
    <location>
        <begin position="135"/>
        <end position="204"/>
    </location>
</feature>
<sequence>MVCFFVNSICGLFFIQVLYSECATTMTDALIDFPHLCPPKAEAFLAQTVENVTVDWGTIYTFPCIFGGEAPRKDIMIFNHKVVNEMQHNVTEDSVVECRVENSLGYQHDTAFIKVRPATYPEGFKIHLKAETEKPTVFTISKRVNDTVLLSCGLPDLGPKRKRSWMLKLKELTPVPGYRWINPNGSLTLRVHAEDSNHLYICTAFVPGTLDRETYVYSISLMVAASLRQSVENVTLDWGSIYTFPCSFTGTGPRNDTMVFNNRVVTETKHNVTEDSVVECRVQNSLGMQHDKAFIRIRPGSKAWAQKFGPPTGDYCQPYSVALKDSSACLPFLNELAKRDPQPYLVSRSRLSFAESAERSLGELFTAWDRLLVEKQSYANNELNTSEDSVLVDFDRHAVSFTAWRCVDWAKRLTCALTYPRCRSIDSTSGTASRSNKFYEEHPVCRAHCLAVAGLFCMSRLDVPWNSSALNPLELPLNGSGEPLQSGWTQLLSVPEAHNDRLPTADLVKHLNNASSCVLHTCSSQTSSTSVESRPKCTRLPLETVFNSPYDSDYQGPNNQSSGDPGSNGRDCLSGNGMTYRGSATMPRCQPWAAFDTQVGQLLGVGPLGGTWPGLSALNIHTFPLSLDTEASSSAVCRNPLGLASKPFCLGPVDGASRAENNNMQWSIFLCDDIVPCPVSDSDPNVISRVTVTKNKSAESSDTRVQRIVACVLAIAFVCLFIVSYIIWRCSRCGLTNPNSNLFPLEFLDTPDQKTGLTVHTKDESLCELGSVCRALDGIKEQRNLERRRQLLNRRRRLRHMHPFCQSIASCCYRFGDCLKCRLLLNPSEVTRVVSTPAIASSDATQNVWISAKRRQPVFNPFRLCAVDRQCVKTRSVPLGVSPCSGLSAKELPQFRLLGYGRGVMSRSMVNAEDEDFEAKTLSMKLQKPVAYVANAESDGRTKHLIGSCLYNVCARRGSRLQMPPNACPNCQKVMDRELDGEERFDPDGLSQETPNQTSRPSSLGVPCVDAIDCSLDPGFALTQSSIQILDSASACLGVRVFPEKLFNTASMMHLLHPKLKQICYPRSKLIERQRLSKRAFGWVVLAEAPSLDNLVRRYRMLSLTAAERLGLTSSQKPGSSHSATHFELDTECSVGGPLVVVKMLNDDADLETHANFLREAEVLVELSHKNIIELLGVCVPLRPPSLLLEYMPYGDLITLLRHYGVPDSCGPVSPLHFTGVPDNMPLTANGELVSLTHTKDPVVCDKYDEAGSRYSNLRSWAPPKNLTCHQLLCMALDACDAMVYLSDRHYVHRDVAARSFLVGNRFILKLSDFSLCRPIKPHVDLIAKPDEYLPVKWLPVESTVNGVFHIDTDVWAFGVFLWELFSFGSEPYDSLSCDQVVPFLEAGKRLVRPADCPPPVYELMLRCWSAERSERPSFSEIRTHLHTIYTQ</sequence>
<feature type="region of interest" description="Disordered" evidence="9">
    <location>
        <begin position="548"/>
        <end position="575"/>
    </location>
</feature>
<keyword evidence="14" id="KW-0675">Receptor</keyword>
<evidence type="ECO:0000313" key="14">
    <source>
        <dbReference type="EMBL" id="TPP61954.1"/>
    </source>
</evidence>
<dbReference type="PROSITE" id="PS50835">
    <property type="entry name" value="IG_LIKE"/>
    <property type="match status" value="1"/>
</dbReference>
<evidence type="ECO:0000259" key="13">
    <source>
        <dbReference type="PROSITE" id="PS50835"/>
    </source>
</evidence>
<evidence type="ECO:0000259" key="11">
    <source>
        <dbReference type="PROSITE" id="PS50011"/>
    </source>
</evidence>
<dbReference type="Gene3D" id="2.40.20.10">
    <property type="entry name" value="Plasminogen Kringle 4"/>
    <property type="match status" value="1"/>
</dbReference>
<proteinExistence type="predicted"/>
<keyword evidence="8" id="KW-0420">Kringle</keyword>
<evidence type="ECO:0000256" key="4">
    <source>
        <dbReference type="ARBA" id="ARBA00022777"/>
    </source>
</evidence>
<keyword evidence="15" id="KW-1185">Reference proteome</keyword>
<dbReference type="InterPro" id="IPR011009">
    <property type="entry name" value="Kinase-like_dom_sf"/>
</dbReference>
<feature type="compositionally biased region" description="Polar residues" evidence="9">
    <location>
        <begin position="548"/>
        <end position="565"/>
    </location>
</feature>
<dbReference type="InterPro" id="IPR038178">
    <property type="entry name" value="Kringle_sf"/>
</dbReference>
<gene>
    <name evidence="14" type="ORF">FGIG_05715</name>
</gene>
<evidence type="ECO:0000256" key="7">
    <source>
        <dbReference type="ARBA" id="ARBA00023137"/>
    </source>
</evidence>
<dbReference type="PROSITE" id="PS50070">
    <property type="entry name" value="KRINGLE_2"/>
    <property type="match status" value="1"/>
</dbReference>
<dbReference type="OrthoDB" id="2431000at2759"/>
<feature type="signal peptide" evidence="10">
    <location>
        <begin position="1"/>
        <end position="20"/>
    </location>
</feature>
<evidence type="ECO:0000256" key="3">
    <source>
        <dbReference type="ARBA" id="ARBA00022741"/>
    </source>
</evidence>
<dbReference type="Proteomes" id="UP000316759">
    <property type="component" value="Unassembled WGS sequence"/>
</dbReference>
<dbReference type="InterPro" id="IPR007110">
    <property type="entry name" value="Ig-like_dom"/>
</dbReference>
<dbReference type="PANTHER" id="PTHR24416:SF611">
    <property type="entry name" value="TYROSINE-PROTEIN KINASE TRANSMEMBRANE RECEPTOR ROR"/>
    <property type="match status" value="1"/>
</dbReference>
<reference evidence="14 15" key="1">
    <citation type="submission" date="2019-04" db="EMBL/GenBank/DDBJ databases">
        <title>Annotation for the trematode Fasciola gigantica.</title>
        <authorList>
            <person name="Choi Y.-J."/>
        </authorList>
    </citation>
    <scope>NUCLEOTIDE SEQUENCE [LARGE SCALE GENOMIC DNA]</scope>
    <source>
        <strain evidence="14">Uganda_cow_1</strain>
    </source>
</reference>
<feature type="region of interest" description="Disordered" evidence="9">
    <location>
        <begin position="982"/>
        <end position="1004"/>
    </location>
</feature>
<dbReference type="InterPro" id="IPR000001">
    <property type="entry name" value="Kringle"/>
</dbReference>
<dbReference type="SUPFAM" id="SSF56112">
    <property type="entry name" value="Protein kinase-like (PK-like)"/>
    <property type="match status" value="1"/>
</dbReference>
<comment type="subcellular location">
    <subcellularLocation>
        <location evidence="1">Endomembrane system</location>
    </subcellularLocation>
</comment>
<evidence type="ECO:0000259" key="12">
    <source>
        <dbReference type="PROSITE" id="PS50070"/>
    </source>
</evidence>
<dbReference type="GO" id="GO:0012505">
    <property type="term" value="C:endomembrane system"/>
    <property type="evidence" value="ECO:0007669"/>
    <property type="project" value="UniProtKB-SubCell"/>
</dbReference>
<comment type="caution">
    <text evidence="8">Lacks conserved residue(s) required for the propagation of feature annotation.</text>
</comment>
<keyword evidence="10" id="KW-0732">Signal</keyword>
<accession>A0A504YL47</accession>
<evidence type="ECO:0000256" key="9">
    <source>
        <dbReference type="SAM" id="MobiDB-lite"/>
    </source>
</evidence>
<evidence type="ECO:0000256" key="10">
    <source>
        <dbReference type="SAM" id="SignalP"/>
    </source>
</evidence>
<dbReference type="GO" id="GO:0005524">
    <property type="term" value="F:ATP binding"/>
    <property type="evidence" value="ECO:0007669"/>
    <property type="project" value="UniProtKB-KW"/>
</dbReference>
<dbReference type="InterPro" id="IPR050122">
    <property type="entry name" value="RTK"/>
</dbReference>
<feature type="compositionally biased region" description="Polar residues" evidence="9">
    <location>
        <begin position="991"/>
        <end position="1002"/>
    </location>
</feature>
<dbReference type="EMBL" id="SUNJ01007493">
    <property type="protein sequence ID" value="TPP61954.1"/>
    <property type="molecule type" value="Genomic_DNA"/>
</dbReference>
<evidence type="ECO:0000256" key="1">
    <source>
        <dbReference type="ARBA" id="ARBA00004308"/>
    </source>
</evidence>
<organism evidence="14 15">
    <name type="scientific">Fasciola gigantica</name>
    <name type="common">Giant liver fluke</name>
    <dbReference type="NCBI Taxonomy" id="46835"/>
    <lineage>
        <taxon>Eukaryota</taxon>
        <taxon>Metazoa</taxon>
        <taxon>Spiralia</taxon>
        <taxon>Lophotrochozoa</taxon>
        <taxon>Platyhelminthes</taxon>
        <taxon>Trematoda</taxon>
        <taxon>Digenea</taxon>
        <taxon>Plagiorchiida</taxon>
        <taxon>Echinostomata</taxon>
        <taxon>Echinostomatoidea</taxon>
        <taxon>Fasciolidae</taxon>
        <taxon>Fasciola</taxon>
    </lineage>
</organism>
<dbReference type="GO" id="GO:0007169">
    <property type="term" value="P:cell surface receptor protein tyrosine kinase signaling pathway"/>
    <property type="evidence" value="ECO:0007669"/>
    <property type="project" value="TreeGrafter"/>
</dbReference>
<comment type="caution">
    <text evidence="14">The sequence shown here is derived from an EMBL/GenBank/DDBJ whole genome shotgun (WGS) entry which is preliminary data.</text>
</comment>
<keyword evidence="5" id="KW-0067">ATP-binding</keyword>
<evidence type="ECO:0000313" key="15">
    <source>
        <dbReference type="Proteomes" id="UP000316759"/>
    </source>
</evidence>
<dbReference type="PANTHER" id="PTHR24416">
    <property type="entry name" value="TYROSINE-PROTEIN KINASE RECEPTOR"/>
    <property type="match status" value="1"/>
</dbReference>
<dbReference type="GO" id="GO:0005886">
    <property type="term" value="C:plasma membrane"/>
    <property type="evidence" value="ECO:0007669"/>
    <property type="project" value="TreeGrafter"/>
</dbReference>
<feature type="chain" id="PRO_5021405161" evidence="10">
    <location>
        <begin position="21"/>
        <end position="1432"/>
    </location>
</feature>
<dbReference type="InterPro" id="IPR001245">
    <property type="entry name" value="Ser-Thr/Tyr_kinase_cat_dom"/>
</dbReference>
<dbReference type="GO" id="GO:0004714">
    <property type="term" value="F:transmembrane receptor protein tyrosine kinase activity"/>
    <property type="evidence" value="ECO:0007669"/>
    <property type="project" value="TreeGrafter"/>
</dbReference>
<dbReference type="CDD" id="cd00192">
    <property type="entry name" value="PTKc"/>
    <property type="match status" value="1"/>
</dbReference>
<evidence type="ECO:0000256" key="6">
    <source>
        <dbReference type="ARBA" id="ARBA00023136"/>
    </source>
</evidence>
<dbReference type="GO" id="GO:0050793">
    <property type="term" value="P:regulation of developmental process"/>
    <property type="evidence" value="ECO:0007669"/>
    <property type="project" value="UniProtKB-ARBA"/>
</dbReference>
<dbReference type="GO" id="GO:0048468">
    <property type="term" value="P:cell development"/>
    <property type="evidence" value="ECO:0007669"/>
    <property type="project" value="UniProtKB-ARBA"/>
</dbReference>
<dbReference type="InterPro" id="IPR000719">
    <property type="entry name" value="Prot_kinase_dom"/>
</dbReference>
<dbReference type="GO" id="GO:0043235">
    <property type="term" value="C:receptor complex"/>
    <property type="evidence" value="ECO:0007669"/>
    <property type="project" value="TreeGrafter"/>
</dbReference>